<dbReference type="GeneID" id="100897272"/>
<dbReference type="CTD" id="41518"/>
<dbReference type="PROSITE" id="PS50160">
    <property type="entry name" value="DNA_LIGASE_A3"/>
    <property type="match status" value="1"/>
</dbReference>
<dbReference type="GO" id="GO:0006310">
    <property type="term" value="P:DNA recombination"/>
    <property type="evidence" value="ECO:0007669"/>
    <property type="project" value="UniProtKB-KW"/>
</dbReference>
<evidence type="ECO:0000259" key="23">
    <source>
        <dbReference type="PROSITE" id="PS50160"/>
    </source>
</evidence>
<dbReference type="Gene3D" id="3.30.1490.70">
    <property type="match status" value="1"/>
</dbReference>
<dbReference type="PROSITE" id="PS50064">
    <property type="entry name" value="ZF_PARP_2"/>
    <property type="match status" value="1"/>
</dbReference>
<dbReference type="SUPFAM" id="SSF117018">
    <property type="entry name" value="ATP-dependent DNA ligase DNA-binding domain"/>
    <property type="match status" value="1"/>
</dbReference>
<comment type="cofactor">
    <cofactor evidence="1">
        <name>Mg(2+)</name>
        <dbReference type="ChEBI" id="CHEBI:18420"/>
    </cofactor>
</comment>
<evidence type="ECO:0000256" key="1">
    <source>
        <dbReference type="ARBA" id="ARBA00001946"/>
    </source>
</evidence>
<evidence type="ECO:0000259" key="24">
    <source>
        <dbReference type="PROSITE" id="PS50172"/>
    </source>
</evidence>
<keyword evidence="16" id="KW-0539">Nucleus</keyword>
<keyword evidence="15 19" id="KW-0234">DNA repair</keyword>
<dbReference type="GO" id="GO:0006273">
    <property type="term" value="P:lagging strand elongation"/>
    <property type="evidence" value="ECO:0007669"/>
    <property type="project" value="TreeGrafter"/>
</dbReference>
<evidence type="ECO:0000256" key="3">
    <source>
        <dbReference type="ARBA" id="ARBA00007572"/>
    </source>
</evidence>
<evidence type="ECO:0000256" key="10">
    <source>
        <dbReference type="ARBA" id="ARBA00022771"/>
    </source>
</evidence>
<dbReference type="Pfam" id="PF04675">
    <property type="entry name" value="DNA_ligase_A_N"/>
    <property type="match status" value="1"/>
</dbReference>
<keyword evidence="6" id="KW-0235">DNA replication</keyword>
<keyword evidence="11" id="KW-0862">Zinc</keyword>
<dbReference type="EC" id="6.5.1.1" evidence="19"/>
<comment type="similarity">
    <text evidence="3 20">Belongs to the ATP-dependent DNA ligase family.</text>
</comment>
<dbReference type="Gene3D" id="3.40.50.10190">
    <property type="entry name" value="BRCT domain"/>
    <property type="match status" value="1"/>
</dbReference>
<evidence type="ECO:0000256" key="18">
    <source>
        <dbReference type="ARBA" id="ARBA00034003"/>
    </source>
</evidence>
<protein>
    <recommendedName>
        <fullName evidence="19">DNA ligase</fullName>
        <ecNumber evidence="19">6.5.1.1</ecNumber>
    </recommendedName>
</protein>
<dbReference type="Pfam" id="PF01068">
    <property type="entry name" value="DNA_ligase_A_M"/>
    <property type="match status" value="1"/>
</dbReference>
<evidence type="ECO:0000256" key="19">
    <source>
        <dbReference type="RuleBase" id="RU000617"/>
    </source>
</evidence>
<dbReference type="RefSeq" id="XP_018496414.2">
    <property type="nucleotide sequence ID" value="XM_018640898.2"/>
</dbReference>
<dbReference type="InterPro" id="IPR016059">
    <property type="entry name" value="DNA_ligase_ATP-dep_CS"/>
</dbReference>
<dbReference type="Gene3D" id="3.30.1740.10">
    <property type="entry name" value="Zinc finger, PARP-type"/>
    <property type="match status" value="1"/>
</dbReference>
<keyword evidence="17" id="KW-0131">Cell cycle</keyword>
<evidence type="ECO:0000256" key="12">
    <source>
        <dbReference type="ARBA" id="ARBA00022840"/>
    </source>
</evidence>
<dbReference type="InterPro" id="IPR001357">
    <property type="entry name" value="BRCT_dom"/>
</dbReference>
<dbReference type="GO" id="GO:0005524">
    <property type="term" value="F:ATP binding"/>
    <property type="evidence" value="ECO:0007669"/>
    <property type="project" value="UniProtKB-KW"/>
</dbReference>
<dbReference type="InterPro" id="IPR036957">
    <property type="entry name" value="Znf_PARP_sf"/>
</dbReference>
<evidence type="ECO:0000256" key="8">
    <source>
        <dbReference type="ARBA" id="ARBA00022741"/>
    </source>
</evidence>
<accession>A0AAJ7L717</accession>
<dbReference type="PROSITE" id="PS00333">
    <property type="entry name" value="DNA_LIGASE_A2"/>
    <property type="match status" value="1"/>
</dbReference>
<sequence>MSSETGKKFCAEYAARGTAGCKKCKTKIEKGLLRIGRIVPNPFSDAGGEMKEWFHVACIFDVLSRARATTKVVEEAEDIDGFSELKVEDRKLINEKIDELQELVQAKRAKTKGTPTKQSPNPKASSTKKESTAVENASSEGGTVGTNRDFENHKDNAFKEFRRLCAKIYAESSYNAKTAIVREFLKKGKSGVKFEGDTYLWVKFLLPMVNKRIYNLQSKQLCKLFARIFGGDILDAMIEHLEAGDVAETIANFHETSKKCPPLKSAALSLQQVDRFLEELSPMTREDDQIEILEKIASKCTANDLKMIIRLIKHDIRINAGPKHILEALNPAAYEAFQASLDLQEVVRKSLAEDFGTDVLDVGIKVCTPVRPMLAEPCRSVDFAFKRCPKGMFTEVKYDGERVQLHKQGDKFLYFSRSLKPVVDHKVKHFKQYIPKAFTQGDSLIIDGEILLVNTKTNEILPFGTLGKHKKAQFEEASVCLFVFDCLLYNGKSLLDVPLCERREILRKNMREIKHHVMLSDMEIVKSPSRLKTKIEDAINTGLEGLVLKDPQSKYEPGKRHWMKVKKDYLQDGAMADSADLVVVGAYFGTGKKGGKMSIFLMGCLNEKTKRWVTVTKVHTGHDDQTLENLQRELKMKKISKNWELVPDWLDVKSQLTPDFVAIDPFESQVWEITGAEFSKAEGHTANGISIRFPRVTRIRDDKLPKDATTLAELENLFKTSKEQVLELDEDVGDRGTGGDSDAEPEDRGLCEIDDEGNCEDEVDEKPPAPSEKRKRKVSPIDILSDVESDSSDIVAQSTSSRKKIKTETDLFESQKYEPKPTKGRGRLPPCNLPDVFTGVVIEGLPGEPYKYGNLRRYFIAYGGTFSESGITHRIGTTKNTTKVEWLLESVKRRRLLDEEPFRN</sequence>
<gene>
    <name evidence="26" type="primary">LOC100897272</name>
</gene>
<keyword evidence="9 19" id="KW-0227">DNA damage</keyword>
<dbReference type="SUPFAM" id="SSF50249">
    <property type="entry name" value="Nucleic acid-binding proteins"/>
    <property type="match status" value="1"/>
</dbReference>
<evidence type="ECO:0000256" key="9">
    <source>
        <dbReference type="ARBA" id="ARBA00022763"/>
    </source>
</evidence>
<dbReference type="GO" id="GO:0008270">
    <property type="term" value="F:zinc ion binding"/>
    <property type="evidence" value="ECO:0007669"/>
    <property type="project" value="UniProtKB-KW"/>
</dbReference>
<evidence type="ECO:0000256" key="5">
    <source>
        <dbReference type="ARBA" id="ARBA00022618"/>
    </source>
</evidence>
<dbReference type="CDD" id="cd07967">
    <property type="entry name" value="OBF_DNA_ligase_III"/>
    <property type="match status" value="1"/>
</dbReference>
<dbReference type="PANTHER" id="PTHR45674">
    <property type="entry name" value="DNA LIGASE 1/3 FAMILY MEMBER"/>
    <property type="match status" value="1"/>
</dbReference>
<comment type="catalytic activity">
    <reaction evidence="18 19">
        <text>ATP + (deoxyribonucleotide)n-3'-hydroxyl + 5'-phospho-(deoxyribonucleotide)m = (deoxyribonucleotide)n+m + AMP + diphosphate.</text>
        <dbReference type="EC" id="6.5.1.1"/>
    </reaction>
</comment>
<dbReference type="Proteomes" id="UP000694867">
    <property type="component" value="Unplaced"/>
</dbReference>
<feature type="region of interest" description="Disordered" evidence="21">
    <location>
        <begin position="105"/>
        <end position="149"/>
    </location>
</feature>
<dbReference type="InterPro" id="IPR001510">
    <property type="entry name" value="Znf_PARP"/>
</dbReference>
<evidence type="ECO:0000259" key="22">
    <source>
        <dbReference type="PROSITE" id="PS50064"/>
    </source>
</evidence>
<dbReference type="Gene3D" id="2.40.50.140">
    <property type="entry name" value="Nucleic acid-binding proteins"/>
    <property type="match status" value="1"/>
</dbReference>
<dbReference type="PROSITE" id="PS00697">
    <property type="entry name" value="DNA_LIGASE_A1"/>
    <property type="match status" value="1"/>
</dbReference>
<evidence type="ECO:0000256" key="11">
    <source>
        <dbReference type="ARBA" id="ARBA00022833"/>
    </source>
</evidence>
<dbReference type="SUPFAM" id="SSF56091">
    <property type="entry name" value="DNA ligase/mRNA capping enzyme, catalytic domain"/>
    <property type="match status" value="1"/>
</dbReference>
<keyword evidence="7" id="KW-0479">Metal-binding</keyword>
<keyword evidence="12 19" id="KW-0067">ATP-binding</keyword>
<evidence type="ECO:0000256" key="6">
    <source>
        <dbReference type="ARBA" id="ARBA00022705"/>
    </source>
</evidence>
<dbReference type="NCBIfam" id="TIGR00574">
    <property type="entry name" value="dnl1"/>
    <property type="match status" value="1"/>
</dbReference>
<evidence type="ECO:0000256" key="4">
    <source>
        <dbReference type="ARBA" id="ARBA00022598"/>
    </source>
</evidence>
<feature type="compositionally biased region" description="Acidic residues" evidence="21">
    <location>
        <begin position="752"/>
        <end position="764"/>
    </location>
</feature>
<dbReference type="InterPro" id="IPR012310">
    <property type="entry name" value="DNA_ligase_ATP-dep_cent"/>
</dbReference>
<feature type="domain" description="BRCT" evidence="24">
    <location>
        <begin position="832"/>
        <end position="904"/>
    </location>
</feature>
<dbReference type="KEGG" id="goe:100897272"/>
<dbReference type="InterPro" id="IPR012308">
    <property type="entry name" value="DNA_ligase_ATP-dep_N"/>
</dbReference>
<dbReference type="Gene3D" id="3.30.470.30">
    <property type="entry name" value="DNA ligase/mRNA capping enzyme"/>
    <property type="match status" value="1"/>
</dbReference>
<dbReference type="SUPFAM" id="SSF52113">
    <property type="entry name" value="BRCT domain"/>
    <property type="match status" value="1"/>
</dbReference>
<keyword evidence="4 19" id="KW-0436">Ligase</keyword>
<feature type="domain" description="ATP-dependent DNA ligase family profile" evidence="23">
    <location>
        <begin position="472"/>
        <end position="606"/>
    </location>
</feature>
<feature type="domain" description="PARP-type" evidence="22">
    <location>
        <begin position="9"/>
        <end position="101"/>
    </location>
</feature>
<dbReference type="InterPro" id="IPR036599">
    <property type="entry name" value="DNA_ligase_N_sf"/>
</dbReference>
<dbReference type="GO" id="GO:0003910">
    <property type="term" value="F:DNA ligase (ATP) activity"/>
    <property type="evidence" value="ECO:0007669"/>
    <property type="project" value="UniProtKB-EC"/>
</dbReference>
<evidence type="ECO:0000256" key="7">
    <source>
        <dbReference type="ARBA" id="ARBA00022723"/>
    </source>
</evidence>
<keyword evidence="14 19" id="KW-0233">DNA recombination</keyword>
<dbReference type="PROSITE" id="PS50172">
    <property type="entry name" value="BRCT"/>
    <property type="match status" value="1"/>
</dbReference>
<evidence type="ECO:0000256" key="15">
    <source>
        <dbReference type="ARBA" id="ARBA00023204"/>
    </source>
</evidence>
<dbReference type="FunFam" id="3.30.470.30:FF:000003">
    <property type="entry name" value="DNA ligase"/>
    <property type="match status" value="1"/>
</dbReference>
<dbReference type="GO" id="GO:0006302">
    <property type="term" value="P:double-strand break repair"/>
    <property type="evidence" value="ECO:0007669"/>
    <property type="project" value="TreeGrafter"/>
</dbReference>
<dbReference type="FunFam" id="2.40.50.140:FF:000085">
    <property type="entry name" value="DNA ligase"/>
    <property type="match status" value="1"/>
</dbReference>
<dbReference type="SUPFAM" id="SSF57716">
    <property type="entry name" value="Glucocorticoid receptor-like (DNA-binding domain)"/>
    <property type="match status" value="1"/>
</dbReference>
<dbReference type="GO" id="GO:0071897">
    <property type="term" value="P:DNA biosynthetic process"/>
    <property type="evidence" value="ECO:0007669"/>
    <property type="project" value="InterPro"/>
</dbReference>
<evidence type="ECO:0000256" key="20">
    <source>
        <dbReference type="RuleBase" id="RU004196"/>
    </source>
</evidence>
<keyword evidence="13" id="KW-0460">Magnesium</keyword>
<dbReference type="SMART" id="SM01336">
    <property type="entry name" value="zf-PARP"/>
    <property type="match status" value="1"/>
</dbReference>
<proteinExistence type="inferred from homology"/>
<dbReference type="Gene3D" id="1.10.3260.10">
    <property type="entry name" value="DNA ligase, ATP-dependent, N-terminal domain"/>
    <property type="match status" value="1"/>
</dbReference>
<keyword evidence="5" id="KW-0132">Cell division</keyword>
<dbReference type="CDD" id="cd07902">
    <property type="entry name" value="Adenylation_DNA_ligase_III"/>
    <property type="match status" value="1"/>
</dbReference>
<dbReference type="InterPro" id="IPR012309">
    <property type="entry name" value="DNA_ligase_ATP-dep_C"/>
</dbReference>
<evidence type="ECO:0000256" key="21">
    <source>
        <dbReference type="SAM" id="MobiDB-lite"/>
    </source>
</evidence>
<dbReference type="InterPro" id="IPR000977">
    <property type="entry name" value="DNA_ligase_ATP-dep"/>
</dbReference>
<dbReference type="InterPro" id="IPR036420">
    <property type="entry name" value="BRCT_dom_sf"/>
</dbReference>
<evidence type="ECO:0000256" key="17">
    <source>
        <dbReference type="ARBA" id="ARBA00023306"/>
    </source>
</evidence>
<feature type="compositionally biased region" description="Polar residues" evidence="21">
    <location>
        <begin position="113"/>
        <end position="125"/>
    </location>
</feature>
<dbReference type="GO" id="GO:0051301">
    <property type="term" value="P:cell division"/>
    <property type="evidence" value="ECO:0007669"/>
    <property type="project" value="UniProtKB-KW"/>
</dbReference>
<dbReference type="GO" id="GO:0003677">
    <property type="term" value="F:DNA binding"/>
    <property type="evidence" value="ECO:0007669"/>
    <property type="project" value="InterPro"/>
</dbReference>
<evidence type="ECO:0000256" key="13">
    <source>
        <dbReference type="ARBA" id="ARBA00022842"/>
    </source>
</evidence>
<dbReference type="Pfam" id="PF04679">
    <property type="entry name" value="DNA_ligase_A_C"/>
    <property type="match status" value="1"/>
</dbReference>
<keyword evidence="10" id="KW-0863">Zinc-finger</keyword>
<reference evidence="26" key="1">
    <citation type="submission" date="2025-08" db="UniProtKB">
        <authorList>
            <consortium name="RefSeq"/>
        </authorList>
    </citation>
    <scope>IDENTIFICATION</scope>
</reference>
<evidence type="ECO:0000256" key="2">
    <source>
        <dbReference type="ARBA" id="ARBA00004123"/>
    </source>
</evidence>
<dbReference type="PANTHER" id="PTHR45674:SF9">
    <property type="entry name" value="DNA LIGASE 3"/>
    <property type="match status" value="1"/>
</dbReference>
<organism evidence="25 26">
    <name type="scientific">Galendromus occidentalis</name>
    <name type="common">western predatory mite</name>
    <dbReference type="NCBI Taxonomy" id="34638"/>
    <lineage>
        <taxon>Eukaryota</taxon>
        <taxon>Metazoa</taxon>
        <taxon>Ecdysozoa</taxon>
        <taxon>Arthropoda</taxon>
        <taxon>Chelicerata</taxon>
        <taxon>Arachnida</taxon>
        <taxon>Acari</taxon>
        <taxon>Parasitiformes</taxon>
        <taxon>Mesostigmata</taxon>
        <taxon>Gamasina</taxon>
        <taxon>Phytoseioidea</taxon>
        <taxon>Phytoseiidae</taxon>
        <taxon>Typhlodrominae</taxon>
        <taxon>Galendromus</taxon>
    </lineage>
</organism>
<dbReference type="Pfam" id="PF00645">
    <property type="entry name" value="zf-PARP"/>
    <property type="match status" value="1"/>
</dbReference>
<feature type="region of interest" description="Disordered" evidence="21">
    <location>
        <begin position="728"/>
        <end position="780"/>
    </location>
</feature>
<dbReference type="FunFam" id="1.10.3260.10:FF:000002">
    <property type="entry name" value="DNA ligase"/>
    <property type="match status" value="1"/>
</dbReference>
<dbReference type="PROSITE" id="PS00347">
    <property type="entry name" value="ZF_PARP_1"/>
    <property type="match status" value="1"/>
</dbReference>
<dbReference type="AlphaFoldDB" id="A0AAJ7L717"/>
<comment type="subcellular location">
    <subcellularLocation>
        <location evidence="2">Nucleus</location>
    </subcellularLocation>
</comment>
<keyword evidence="8 19" id="KW-0547">Nucleotide-binding</keyword>
<evidence type="ECO:0000256" key="16">
    <source>
        <dbReference type="ARBA" id="ARBA00023242"/>
    </source>
</evidence>
<name>A0AAJ7L717_9ACAR</name>
<dbReference type="InterPro" id="IPR050191">
    <property type="entry name" value="ATP-dep_DNA_ligase"/>
</dbReference>
<evidence type="ECO:0000313" key="25">
    <source>
        <dbReference type="Proteomes" id="UP000694867"/>
    </source>
</evidence>
<dbReference type="InterPro" id="IPR012340">
    <property type="entry name" value="NA-bd_OB-fold"/>
</dbReference>
<dbReference type="GO" id="GO:0070421">
    <property type="term" value="C:DNA ligase III-XRCC1 complex"/>
    <property type="evidence" value="ECO:0007669"/>
    <property type="project" value="TreeGrafter"/>
</dbReference>
<evidence type="ECO:0000256" key="14">
    <source>
        <dbReference type="ARBA" id="ARBA00023172"/>
    </source>
</evidence>
<keyword evidence="25" id="KW-1185">Reference proteome</keyword>
<evidence type="ECO:0000313" key="26">
    <source>
        <dbReference type="RefSeq" id="XP_018496414.2"/>
    </source>
</evidence>